<proteinExistence type="predicted"/>
<evidence type="ECO:0000256" key="3">
    <source>
        <dbReference type="ARBA" id="ARBA00022692"/>
    </source>
</evidence>
<feature type="transmembrane region" description="Helical" evidence="7">
    <location>
        <begin position="46"/>
        <end position="66"/>
    </location>
</feature>
<dbReference type="InterPro" id="IPR022837">
    <property type="entry name" value="MsrQ-like"/>
</dbReference>
<evidence type="ECO:0000313" key="10">
    <source>
        <dbReference type="Proteomes" id="UP000515297"/>
    </source>
</evidence>
<feature type="transmembrane region" description="Helical" evidence="7">
    <location>
        <begin position="144"/>
        <end position="160"/>
    </location>
</feature>
<name>A0A7G6VZF4_9SPHN</name>
<evidence type="ECO:0000256" key="1">
    <source>
        <dbReference type="ARBA" id="ARBA00004141"/>
    </source>
</evidence>
<evidence type="ECO:0000256" key="7">
    <source>
        <dbReference type="SAM" id="Phobius"/>
    </source>
</evidence>
<accession>A0A7G6VZF4</accession>
<evidence type="ECO:0000256" key="5">
    <source>
        <dbReference type="ARBA" id="ARBA00023004"/>
    </source>
</evidence>
<dbReference type="GO" id="GO:0005886">
    <property type="term" value="C:plasma membrane"/>
    <property type="evidence" value="ECO:0007669"/>
    <property type="project" value="TreeGrafter"/>
</dbReference>
<keyword evidence="6 7" id="KW-0472">Membrane</keyword>
<organism evidence="9 10">
    <name type="scientific">Croceicoccus marinus</name>
    <dbReference type="NCBI Taxonomy" id="450378"/>
    <lineage>
        <taxon>Bacteria</taxon>
        <taxon>Pseudomonadati</taxon>
        <taxon>Pseudomonadota</taxon>
        <taxon>Alphaproteobacteria</taxon>
        <taxon>Sphingomonadales</taxon>
        <taxon>Erythrobacteraceae</taxon>
        <taxon>Croceicoccus</taxon>
    </lineage>
</organism>
<feature type="transmembrane region" description="Helical" evidence="7">
    <location>
        <begin position="109"/>
        <end position="132"/>
    </location>
</feature>
<dbReference type="EMBL" id="CP060053">
    <property type="protein sequence ID" value="QNE07119.1"/>
    <property type="molecule type" value="Genomic_DNA"/>
</dbReference>
<reference evidence="9 10" key="1">
    <citation type="submission" date="2020-08" db="EMBL/GenBank/DDBJ databases">
        <authorList>
            <person name="Liu G."/>
            <person name="Sun C."/>
        </authorList>
    </citation>
    <scope>NUCLEOTIDE SEQUENCE [LARGE SCALE GENOMIC DNA]</scope>
    <source>
        <strain evidence="9 10">OT19</strain>
        <plasmid evidence="9 10">plas1</plasmid>
    </source>
</reference>
<sequence length="200" mass="22537">MIGRRKRLILWIALAIPAAAMLYGLYSGRVLAMDLLHPSGEMAVRLMILAMLPGPLSAFFGLYRFFRAWLAIRRNLGVAAFAYAMLHLAIYCADMRILSAILGEFTLPAIWTGWLALGLLAIPVAISFDRAVRLLRKRWKQIQTLVYPALGLSLIHWLLLDWSMGPAFVHVAPLVAAWLLRGLSRFRSRPLETPKERTLS</sequence>
<evidence type="ECO:0000313" key="9">
    <source>
        <dbReference type="EMBL" id="QNE07119.1"/>
    </source>
</evidence>
<dbReference type="RefSeq" id="WP_185885866.1">
    <property type="nucleotide sequence ID" value="NZ_CP060053.1"/>
</dbReference>
<gene>
    <name evidence="9" type="ORF">H4O24_19070</name>
</gene>
<dbReference type="InterPro" id="IPR013130">
    <property type="entry name" value="Fe3_Rdtase_TM_dom"/>
</dbReference>
<keyword evidence="9" id="KW-0614">Plasmid</keyword>
<evidence type="ECO:0000256" key="2">
    <source>
        <dbReference type="ARBA" id="ARBA00022448"/>
    </source>
</evidence>
<feature type="transmembrane region" description="Helical" evidence="7">
    <location>
        <begin position="78"/>
        <end position="103"/>
    </location>
</feature>
<dbReference type="GO" id="GO:0016679">
    <property type="term" value="F:oxidoreductase activity, acting on diphenols and related substances as donors"/>
    <property type="evidence" value="ECO:0007669"/>
    <property type="project" value="TreeGrafter"/>
</dbReference>
<dbReference type="GO" id="GO:0020037">
    <property type="term" value="F:heme binding"/>
    <property type="evidence" value="ECO:0007669"/>
    <property type="project" value="TreeGrafter"/>
</dbReference>
<dbReference type="GO" id="GO:0010181">
    <property type="term" value="F:FMN binding"/>
    <property type="evidence" value="ECO:0007669"/>
    <property type="project" value="TreeGrafter"/>
</dbReference>
<feature type="domain" description="Ferric oxidoreductase" evidence="8">
    <location>
        <begin position="40"/>
        <end position="151"/>
    </location>
</feature>
<keyword evidence="3 7" id="KW-0812">Transmembrane</keyword>
<dbReference type="PANTHER" id="PTHR36964">
    <property type="entry name" value="PROTEIN-METHIONINE-SULFOXIDE REDUCTASE HEME-BINDING SUBUNIT MSRQ"/>
    <property type="match status" value="1"/>
</dbReference>
<feature type="transmembrane region" description="Helical" evidence="7">
    <location>
        <begin position="166"/>
        <end position="183"/>
    </location>
</feature>
<keyword evidence="4 7" id="KW-1133">Transmembrane helix</keyword>
<evidence type="ECO:0000259" key="8">
    <source>
        <dbReference type="Pfam" id="PF01794"/>
    </source>
</evidence>
<keyword evidence="2" id="KW-0813">Transport</keyword>
<dbReference type="Proteomes" id="UP000515297">
    <property type="component" value="Plasmid plas1"/>
</dbReference>
<protein>
    <submittedName>
        <fullName evidence="9">Ferric reductase-like transmembrane domain-containing protein</fullName>
    </submittedName>
</protein>
<keyword evidence="5" id="KW-0408">Iron</keyword>
<geneLocation type="plasmid" evidence="9 10">
    <name>plas1</name>
</geneLocation>
<evidence type="ECO:0000256" key="6">
    <source>
        <dbReference type="ARBA" id="ARBA00023136"/>
    </source>
</evidence>
<dbReference type="AlphaFoldDB" id="A0A7G6VZF4"/>
<comment type="subcellular location">
    <subcellularLocation>
        <location evidence="1">Membrane</location>
        <topology evidence="1">Multi-pass membrane protein</topology>
    </subcellularLocation>
</comment>
<evidence type="ECO:0000256" key="4">
    <source>
        <dbReference type="ARBA" id="ARBA00022989"/>
    </source>
</evidence>
<dbReference type="Pfam" id="PF01794">
    <property type="entry name" value="Ferric_reduct"/>
    <property type="match status" value="1"/>
</dbReference>
<dbReference type="PANTHER" id="PTHR36964:SF1">
    <property type="entry name" value="PROTEIN-METHIONINE-SULFOXIDE REDUCTASE HEME-BINDING SUBUNIT MSRQ"/>
    <property type="match status" value="1"/>
</dbReference>
<feature type="transmembrane region" description="Helical" evidence="7">
    <location>
        <begin position="7"/>
        <end position="26"/>
    </location>
</feature>